<dbReference type="Proteomes" id="UP000317355">
    <property type="component" value="Unassembled WGS sequence"/>
</dbReference>
<feature type="chain" id="PRO_5022201725" description="Iron permease" evidence="1">
    <location>
        <begin position="20"/>
        <end position="135"/>
    </location>
</feature>
<keyword evidence="1" id="KW-0732">Signal</keyword>
<gene>
    <name evidence="2" type="ORF">FHK82_01520</name>
</gene>
<evidence type="ECO:0000313" key="3">
    <source>
        <dbReference type="Proteomes" id="UP000317355"/>
    </source>
</evidence>
<sequence length="135" mass="14979">MNKAILLIVWLGLLSTSFADSTNWHSVAEDVIKHIDEVEVAYLKNRPIEAKKAVVSAYFGVFEDRKMEAAMRTELGAKHTYQVERLFGDLRKAVQKSQASAEVSGIAESIRIAMRRDGAALDKAGIPMAVFQVNQ</sequence>
<reference evidence="2 3" key="1">
    <citation type="submission" date="2019-07" db="EMBL/GenBank/DDBJ databases">
        <title>The pathways for chlorine oxyanion respiration interact through the shared metabolite chlorate.</title>
        <authorList>
            <person name="Barnum T.P."/>
            <person name="Cheng Y."/>
            <person name="Hill K.A."/>
            <person name="Lucas L.N."/>
            <person name="Carlson H.K."/>
            <person name="Coates J.D."/>
        </authorList>
    </citation>
    <scope>NUCLEOTIDE SEQUENCE [LARGE SCALE GENOMIC DNA]</scope>
    <source>
        <strain evidence="2">BK-3</strain>
    </source>
</reference>
<proteinExistence type="predicted"/>
<protein>
    <recommendedName>
        <fullName evidence="4">Iron permease</fullName>
    </recommendedName>
</protein>
<evidence type="ECO:0000256" key="1">
    <source>
        <dbReference type="SAM" id="SignalP"/>
    </source>
</evidence>
<evidence type="ECO:0008006" key="4">
    <source>
        <dbReference type="Google" id="ProtNLM"/>
    </source>
</evidence>
<dbReference type="EMBL" id="VMRY01000003">
    <property type="protein sequence ID" value="TVT59685.1"/>
    <property type="molecule type" value="Genomic_DNA"/>
</dbReference>
<dbReference type="AlphaFoldDB" id="A0A558DF74"/>
<name>A0A558DF74_9GAMM</name>
<feature type="signal peptide" evidence="1">
    <location>
        <begin position="1"/>
        <end position="19"/>
    </location>
</feature>
<organism evidence="2 3">
    <name type="scientific">Sedimenticola thiotaurini</name>
    <dbReference type="NCBI Taxonomy" id="1543721"/>
    <lineage>
        <taxon>Bacteria</taxon>
        <taxon>Pseudomonadati</taxon>
        <taxon>Pseudomonadota</taxon>
        <taxon>Gammaproteobacteria</taxon>
        <taxon>Chromatiales</taxon>
        <taxon>Sedimenticolaceae</taxon>
        <taxon>Sedimenticola</taxon>
    </lineage>
</organism>
<evidence type="ECO:0000313" key="2">
    <source>
        <dbReference type="EMBL" id="TVT59685.1"/>
    </source>
</evidence>
<accession>A0A558DF74</accession>
<comment type="caution">
    <text evidence="2">The sequence shown here is derived from an EMBL/GenBank/DDBJ whole genome shotgun (WGS) entry which is preliminary data.</text>
</comment>